<comment type="caution">
    <text evidence="10">The sequence shown here is derived from an EMBL/GenBank/DDBJ whole genome shotgun (WGS) entry which is preliminary data.</text>
</comment>
<feature type="active site" description="Proton donor" evidence="6">
    <location>
        <position position="364"/>
    </location>
</feature>
<feature type="signal peptide" evidence="7">
    <location>
        <begin position="1"/>
        <end position="19"/>
    </location>
</feature>
<name>A0A9P1DVZ1_9DINO</name>
<dbReference type="SUPFAM" id="SSF51445">
    <property type="entry name" value="(Trans)glycosidases"/>
    <property type="match status" value="1"/>
</dbReference>
<dbReference type="EC" id="3.2.1.52" evidence="3"/>
<feature type="domain" description="Beta-hexosaminidase bacterial type N-terminal" evidence="9">
    <location>
        <begin position="67"/>
        <end position="189"/>
    </location>
</feature>
<evidence type="ECO:0000256" key="4">
    <source>
        <dbReference type="ARBA" id="ARBA00022801"/>
    </source>
</evidence>
<dbReference type="CDD" id="cd06563">
    <property type="entry name" value="GH20_chitobiase-like"/>
    <property type="match status" value="1"/>
</dbReference>
<dbReference type="PRINTS" id="PR00738">
    <property type="entry name" value="GLHYDRLASE20"/>
</dbReference>
<dbReference type="InterPro" id="IPR029018">
    <property type="entry name" value="Hex-like_dom2"/>
</dbReference>
<dbReference type="InterPro" id="IPR015883">
    <property type="entry name" value="Glyco_hydro_20_cat"/>
</dbReference>
<comment type="catalytic activity">
    <reaction evidence="1">
        <text>Hydrolysis of terminal non-reducing N-acetyl-D-hexosamine residues in N-acetyl-beta-D-hexosaminides.</text>
        <dbReference type="EC" id="3.2.1.52"/>
    </reaction>
</comment>
<dbReference type="InterPro" id="IPR015882">
    <property type="entry name" value="HEX_bac_N"/>
</dbReference>
<evidence type="ECO:0000256" key="7">
    <source>
        <dbReference type="SAM" id="SignalP"/>
    </source>
</evidence>
<evidence type="ECO:0000256" key="6">
    <source>
        <dbReference type="PIRSR" id="PIRSR625705-1"/>
    </source>
</evidence>
<accession>A0A9P1DVZ1</accession>
<dbReference type="PANTHER" id="PTHR22600">
    <property type="entry name" value="BETA-HEXOSAMINIDASE"/>
    <property type="match status" value="1"/>
</dbReference>
<reference evidence="11 12" key="2">
    <citation type="submission" date="2024-05" db="EMBL/GenBank/DDBJ databases">
        <authorList>
            <person name="Chen Y."/>
            <person name="Shah S."/>
            <person name="Dougan E. K."/>
            <person name="Thang M."/>
            <person name="Chan C."/>
        </authorList>
    </citation>
    <scope>NUCLEOTIDE SEQUENCE [LARGE SCALE GENOMIC DNA]</scope>
</reference>
<dbReference type="InterPro" id="IPR017853">
    <property type="entry name" value="GH"/>
</dbReference>
<evidence type="ECO:0000313" key="11">
    <source>
        <dbReference type="EMBL" id="CAL4804375.1"/>
    </source>
</evidence>
<dbReference type="GO" id="GO:0004563">
    <property type="term" value="F:beta-N-acetylhexosaminidase activity"/>
    <property type="evidence" value="ECO:0007669"/>
    <property type="project" value="UniProtKB-EC"/>
</dbReference>
<dbReference type="AlphaFoldDB" id="A0A9P1DVZ1"/>
<proteinExistence type="inferred from homology"/>
<dbReference type="GO" id="GO:0005975">
    <property type="term" value="P:carbohydrate metabolic process"/>
    <property type="evidence" value="ECO:0007669"/>
    <property type="project" value="InterPro"/>
</dbReference>
<keyword evidence="12" id="KW-1185">Reference proteome</keyword>
<feature type="domain" description="Glycoside hydrolase family 20 catalytic" evidence="8">
    <location>
        <begin position="193"/>
        <end position="535"/>
    </location>
</feature>
<dbReference type="EMBL" id="CAMXCT030006618">
    <property type="protein sequence ID" value="CAL4804375.1"/>
    <property type="molecule type" value="Genomic_DNA"/>
</dbReference>
<dbReference type="Pfam" id="PF00728">
    <property type="entry name" value="Glyco_hydro_20"/>
    <property type="match status" value="1"/>
</dbReference>
<organism evidence="10">
    <name type="scientific">Cladocopium goreaui</name>
    <dbReference type="NCBI Taxonomy" id="2562237"/>
    <lineage>
        <taxon>Eukaryota</taxon>
        <taxon>Sar</taxon>
        <taxon>Alveolata</taxon>
        <taxon>Dinophyceae</taxon>
        <taxon>Suessiales</taxon>
        <taxon>Symbiodiniaceae</taxon>
        <taxon>Cladocopium</taxon>
    </lineage>
</organism>
<protein>
    <recommendedName>
        <fullName evidence="3">beta-N-acetylhexosaminidase</fullName>
        <ecNumber evidence="3">3.2.1.52</ecNumber>
    </recommendedName>
</protein>
<sequence length="649" mass="72559">MLAWPARLALLALVQVAESSQETFRVASPRFSHVGDATTSSAHSKKVRRSFLRRFNGKDAFARSKSIAIIPQPKNMEVLGGDDLVFHSGALRLSVPSTVESDAFYEHVIGKTNLKVDAQVDLPQIILEVQRGPQNPQPEKYTFLVSSENEVRITGSTSHGLFNGLMTLRQLFVQGDAGEWRLPQVKIRDEPEHEWRGLMLDVSRHFFNASEVKHLLRTMASFKMNRFHWHLSDDQGWRIPSQKYPKLTEVGAWREGTQIGHNRSIHDHVRYGGSYTADEMRSIVAYAKSLHIEIIPEIDSPGHIQAVLAAYPELGNVGAKVATQFGALEHTMKPSETSMHFISDVIGETAQLVDSGYFHVGGDEVATQQWSRSTVARDFMASHRLRRVEGIAGVMTQNAINAVKHLGRQAVVWDDAMHNGVPLPRDTVVMLWRSWMGVNNLAKAAQQGHAVVMCPQDRSYLDQFQSPHGDHDAFGATGGFLNTRKVYELDFNGHGAKVLGGQGQLWSEYISGGVRELDYKAWPRGAALAEATWSGRHRPGFGDFQRRLELLQPELRRMQVNFRDADGQQALSTAKAIEVHRERHIGLQVRRNKARPVRHTRHGDTQALLAHVRRVASTNAADASKRHRAVALLQRLLKGGASKGLKARR</sequence>
<dbReference type="SUPFAM" id="SSF55545">
    <property type="entry name" value="beta-N-acetylhexosaminidase-like domain"/>
    <property type="match status" value="1"/>
</dbReference>
<dbReference type="PANTHER" id="PTHR22600:SF57">
    <property type="entry name" value="BETA-N-ACETYLHEXOSAMINIDASE"/>
    <property type="match status" value="1"/>
</dbReference>
<dbReference type="GO" id="GO:0016020">
    <property type="term" value="C:membrane"/>
    <property type="evidence" value="ECO:0007669"/>
    <property type="project" value="TreeGrafter"/>
</dbReference>
<reference evidence="10" key="1">
    <citation type="submission" date="2022-10" db="EMBL/GenBank/DDBJ databases">
        <authorList>
            <person name="Chen Y."/>
            <person name="Dougan E. K."/>
            <person name="Chan C."/>
            <person name="Rhodes N."/>
            <person name="Thang M."/>
        </authorList>
    </citation>
    <scope>NUCLEOTIDE SEQUENCE</scope>
</reference>
<dbReference type="OrthoDB" id="428480at2759"/>
<dbReference type="GO" id="GO:0030203">
    <property type="term" value="P:glycosaminoglycan metabolic process"/>
    <property type="evidence" value="ECO:0007669"/>
    <property type="project" value="TreeGrafter"/>
</dbReference>
<dbReference type="Pfam" id="PF02838">
    <property type="entry name" value="Glyco_hydro_20b"/>
    <property type="match status" value="1"/>
</dbReference>
<dbReference type="Proteomes" id="UP001152797">
    <property type="component" value="Unassembled WGS sequence"/>
</dbReference>
<dbReference type="EMBL" id="CAMXCT020006618">
    <property type="protein sequence ID" value="CAL1170438.1"/>
    <property type="molecule type" value="Genomic_DNA"/>
</dbReference>
<evidence type="ECO:0000259" key="8">
    <source>
        <dbReference type="Pfam" id="PF00728"/>
    </source>
</evidence>
<dbReference type="Gene3D" id="3.30.379.10">
    <property type="entry name" value="Chitobiase/beta-hexosaminidase domain 2-like"/>
    <property type="match status" value="1"/>
</dbReference>
<evidence type="ECO:0000256" key="3">
    <source>
        <dbReference type="ARBA" id="ARBA00012663"/>
    </source>
</evidence>
<feature type="chain" id="PRO_5043271699" description="beta-N-acetylhexosaminidase" evidence="7">
    <location>
        <begin position="20"/>
        <end position="649"/>
    </location>
</feature>
<evidence type="ECO:0000256" key="2">
    <source>
        <dbReference type="ARBA" id="ARBA00006285"/>
    </source>
</evidence>
<keyword evidence="7" id="KW-0732">Signal</keyword>
<evidence type="ECO:0000313" key="12">
    <source>
        <dbReference type="Proteomes" id="UP001152797"/>
    </source>
</evidence>
<dbReference type="InterPro" id="IPR025705">
    <property type="entry name" value="Beta_hexosaminidase_sua/sub"/>
</dbReference>
<dbReference type="Gene3D" id="3.20.20.80">
    <property type="entry name" value="Glycosidases"/>
    <property type="match status" value="1"/>
</dbReference>
<evidence type="ECO:0000313" key="10">
    <source>
        <dbReference type="EMBL" id="CAI4017063.1"/>
    </source>
</evidence>
<keyword evidence="5" id="KW-0326">Glycosidase</keyword>
<gene>
    <name evidence="10" type="ORF">C1SCF055_LOCUS41738</name>
</gene>
<evidence type="ECO:0000259" key="9">
    <source>
        <dbReference type="Pfam" id="PF02838"/>
    </source>
</evidence>
<dbReference type="EMBL" id="CAMXCT010006618">
    <property type="protein sequence ID" value="CAI4017063.1"/>
    <property type="molecule type" value="Genomic_DNA"/>
</dbReference>
<keyword evidence="4" id="KW-0378">Hydrolase</keyword>
<evidence type="ECO:0000256" key="5">
    <source>
        <dbReference type="ARBA" id="ARBA00023295"/>
    </source>
</evidence>
<evidence type="ECO:0000256" key="1">
    <source>
        <dbReference type="ARBA" id="ARBA00001231"/>
    </source>
</evidence>
<comment type="similarity">
    <text evidence="2">Belongs to the glycosyl hydrolase 20 family.</text>
</comment>